<keyword evidence="1" id="KW-0808">Transferase</keyword>
<dbReference type="PANTHER" id="PTHR46116:SF39">
    <property type="entry name" value="BACULOVIRAL IAP REPEAT-CONTAINING PROTEIN 6"/>
    <property type="match status" value="1"/>
</dbReference>
<dbReference type="PANTHER" id="PTHR46116">
    <property type="entry name" value="(E3-INDEPENDENT) E2 UBIQUITIN-CONJUGATING ENZYME"/>
    <property type="match status" value="1"/>
</dbReference>
<dbReference type="Proteomes" id="UP000815325">
    <property type="component" value="Unassembled WGS sequence"/>
</dbReference>
<dbReference type="InterPro" id="IPR000608">
    <property type="entry name" value="UBC"/>
</dbReference>
<gene>
    <name evidence="4" type="ORF">DUNSADRAFT_7942</name>
</gene>
<comment type="caution">
    <text evidence="4">The sequence shown here is derived from an EMBL/GenBank/DDBJ whole genome shotgun (WGS) entry which is preliminary data.</text>
</comment>
<dbReference type="EMBL" id="MU069464">
    <property type="protein sequence ID" value="KAF5842289.1"/>
    <property type="molecule type" value="Genomic_DNA"/>
</dbReference>
<dbReference type="SUPFAM" id="SSF54495">
    <property type="entry name" value="UBC-like"/>
    <property type="match status" value="1"/>
</dbReference>
<keyword evidence="5" id="KW-1185">Reference proteome</keyword>
<dbReference type="Pfam" id="PF00179">
    <property type="entry name" value="UQ_con"/>
    <property type="match status" value="1"/>
</dbReference>
<evidence type="ECO:0000313" key="4">
    <source>
        <dbReference type="EMBL" id="KAF5842289.1"/>
    </source>
</evidence>
<reference evidence="4" key="1">
    <citation type="submission" date="2017-08" db="EMBL/GenBank/DDBJ databases">
        <authorList>
            <person name="Polle J.E."/>
            <person name="Barry K."/>
            <person name="Cushman J."/>
            <person name="Schmutz J."/>
            <person name="Tran D."/>
            <person name="Hathwaick L.T."/>
            <person name="Yim W.C."/>
            <person name="Jenkins J."/>
            <person name="Mckie-Krisberg Z.M."/>
            <person name="Prochnik S."/>
            <person name="Lindquist E."/>
            <person name="Dockter R.B."/>
            <person name="Adam C."/>
            <person name="Molina H."/>
            <person name="Bunkerborg J."/>
            <person name="Jin E."/>
            <person name="Buchheim M."/>
            <person name="Magnuson J."/>
        </authorList>
    </citation>
    <scope>NUCLEOTIDE SEQUENCE</scope>
    <source>
        <strain evidence="4">CCAP 19/18</strain>
    </source>
</reference>
<name>A0ABQ7H602_DUNSA</name>
<keyword evidence="2" id="KW-0833">Ubl conjugation pathway</keyword>
<feature type="domain" description="UBC core" evidence="3">
    <location>
        <begin position="12"/>
        <end position="182"/>
    </location>
</feature>
<evidence type="ECO:0000256" key="1">
    <source>
        <dbReference type="ARBA" id="ARBA00022679"/>
    </source>
</evidence>
<sequence length="245" mass="26748">MAAKSGGGIGGAKMKRLTRELRDLTGRSSLPCDPAASIFLRHDADSLDKMRAILTGPEGTPYAFGCFAFDLFYPSSYPDTAMLVNFETTGQGRARFNPNLYADGKVCLSLINTWHASHESEKWNPSQTTTFQVLVSIQAMILVEDPYYNEPAHEVARGTDTGRSSAASYNAELTLNTMRYACIDKIKNPPPGFEEAVRRHFRLTRHKLAATAQSWAAAAAETGDELLAKRSNAAARELVGLLATL</sequence>
<dbReference type="InterPro" id="IPR016135">
    <property type="entry name" value="UBQ-conjugating_enzyme/RWD"/>
</dbReference>
<protein>
    <submittedName>
        <fullName evidence="4">Ubiquitin-conjugating enzyme/RWD-like protein</fullName>
    </submittedName>
</protein>
<dbReference type="PROSITE" id="PS50127">
    <property type="entry name" value="UBC_2"/>
    <property type="match status" value="1"/>
</dbReference>
<accession>A0ABQ7H602</accession>
<dbReference type="Gene3D" id="3.10.110.10">
    <property type="entry name" value="Ubiquitin Conjugating Enzyme"/>
    <property type="match status" value="1"/>
</dbReference>
<evidence type="ECO:0000259" key="3">
    <source>
        <dbReference type="PROSITE" id="PS50127"/>
    </source>
</evidence>
<dbReference type="CDD" id="cd23810">
    <property type="entry name" value="UBCc_BIRC6"/>
    <property type="match status" value="1"/>
</dbReference>
<evidence type="ECO:0000313" key="5">
    <source>
        <dbReference type="Proteomes" id="UP000815325"/>
    </source>
</evidence>
<organism evidence="4 5">
    <name type="scientific">Dunaliella salina</name>
    <name type="common">Green alga</name>
    <name type="synonym">Protococcus salinus</name>
    <dbReference type="NCBI Taxonomy" id="3046"/>
    <lineage>
        <taxon>Eukaryota</taxon>
        <taxon>Viridiplantae</taxon>
        <taxon>Chlorophyta</taxon>
        <taxon>core chlorophytes</taxon>
        <taxon>Chlorophyceae</taxon>
        <taxon>CS clade</taxon>
        <taxon>Chlamydomonadales</taxon>
        <taxon>Dunaliellaceae</taxon>
        <taxon>Dunaliella</taxon>
    </lineage>
</organism>
<dbReference type="SMART" id="SM00212">
    <property type="entry name" value="UBCc"/>
    <property type="match status" value="1"/>
</dbReference>
<evidence type="ECO:0000256" key="2">
    <source>
        <dbReference type="ARBA" id="ARBA00022786"/>
    </source>
</evidence>
<proteinExistence type="predicted"/>